<feature type="transmembrane region" description="Helical" evidence="1">
    <location>
        <begin position="20"/>
        <end position="38"/>
    </location>
</feature>
<sequence length="182" mass="22223">IHIRFWHTVYWLLRKIADRTNFLLSGTLTFLLDVFFLVESMKTLNRKRRSLLRNYLTRCRTLKTSIMFSVYVEKRNLIESTKEFNWKNRRIGVILHDADVVVYEFWLLYFAFYIPVQNIYEGTDLRAIWWPTEEFPNQSSFFITGHVQLLQIFRLQFFHFCWFLLNYLSSICTTYLIESEVK</sequence>
<reference evidence="2" key="2">
    <citation type="submission" date="2023-05" db="EMBL/GenBank/DDBJ databases">
        <authorList>
            <person name="Fouks B."/>
        </authorList>
    </citation>
    <scope>NUCLEOTIDE SEQUENCE</scope>
    <source>
        <strain evidence="2">Stay&amp;Tobe</strain>
        <tissue evidence="2">Testes</tissue>
    </source>
</reference>
<feature type="non-terminal residue" evidence="2">
    <location>
        <position position="182"/>
    </location>
</feature>
<evidence type="ECO:0000313" key="3">
    <source>
        <dbReference type="Proteomes" id="UP001233999"/>
    </source>
</evidence>
<evidence type="ECO:0000313" key="2">
    <source>
        <dbReference type="EMBL" id="KAJ9594125.1"/>
    </source>
</evidence>
<organism evidence="2 3">
    <name type="scientific">Diploptera punctata</name>
    <name type="common">Pacific beetle cockroach</name>
    <dbReference type="NCBI Taxonomy" id="6984"/>
    <lineage>
        <taxon>Eukaryota</taxon>
        <taxon>Metazoa</taxon>
        <taxon>Ecdysozoa</taxon>
        <taxon>Arthropoda</taxon>
        <taxon>Hexapoda</taxon>
        <taxon>Insecta</taxon>
        <taxon>Pterygota</taxon>
        <taxon>Neoptera</taxon>
        <taxon>Polyneoptera</taxon>
        <taxon>Dictyoptera</taxon>
        <taxon>Blattodea</taxon>
        <taxon>Blaberoidea</taxon>
        <taxon>Blaberidae</taxon>
        <taxon>Diplopterinae</taxon>
        <taxon>Diploptera</taxon>
    </lineage>
</organism>
<proteinExistence type="predicted"/>
<keyword evidence="1" id="KW-0812">Transmembrane</keyword>
<gene>
    <name evidence="2" type="ORF">L9F63_014441</name>
</gene>
<dbReference type="EMBL" id="JASPKZ010003067">
    <property type="protein sequence ID" value="KAJ9594125.1"/>
    <property type="molecule type" value="Genomic_DNA"/>
</dbReference>
<name>A0AAD8A7U5_DIPPU</name>
<dbReference type="Proteomes" id="UP001233999">
    <property type="component" value="Unassembled WGS sequence"/>
</dbReference>
<reference evidence="2" key="1">
    <citation type="journal article" date="2023" name="IScience">
        <title>Live-bearing cockroach genome reveals convergent evolutionary mechanisms linked to viviparity in insects and beyond.</title>
        <authorList>
            <person name="Fouks B."/>
            <person name="Harrison M.C."/>
            <person name="Mikhailova A.A."/>
            <person name="Marchal E."/>
            <person name="English S."/>
            <person name="Carruthers M."/>
            <person name="Jennings E.C."/>
            <person name="Chiamaka E.L."/>
            <person name="Frigard R.A."/>
            <person name="Pippel M."/>
            <person name="Attardo G.M."/>
            <person name="Benoit J.B."/>
            <person name="Bornberg-Bauer E."/>
            <person name="Tobe S.S."/>
        </authorList>
    </citation>
    <scope>NUCLEOTIDE SEQUENCE</scope>
    <source>
        <strain evidence="2">Stay&amp;Tobe</strain>
    </source>
</reference>
<comment type="caution">
    <text evidence="2">The sequence shown here is derived from an EMBL/GenBank/DDBJ whole genome shotgun (WGS) entry which is preliminary data.</text>
</comment>
<keyword evidence="1" id="KW-1133">Transmembrane helix</keyword>
<keyword evidence="3" id="KW-1185">Reference proteome</keyword>
<evidence type="ECO:0000256" key="1">
    <source>
        <dbReference type="SAM" id="Phobius"/>
    </source>
</evidence>
<accession>A0AAD8A7U5</accession>
<feature type="non-terminal residue" evidence="2">
    <location>
        <position position="1"/>
    </location>
</feature>
<dbReference type="AlphaFoldDB" id="A0AAD8A7U5"/>
<feature type="transmembrane region" description="Helical" evidence="1">
    <location>
        <begin position="157"/>
        <end position="177"/>
    </location>
</feature>
<keyword evidence="1" id="KW-0472">Membrane</keyword>
<protein>
    <submittedName>
        <fullName evidence="2">Uncharacterized protein</fullName>
    </submittedName>
</protein>